<dbReference type="EMBL" id="VSRR010003746">
    <property type="protein sequence ID" value="MPC37319.1"/>
    <property type="molecule type" value="Genomic_DNA"/>
</dbReference>
<organism evidence="2 3">
    <name type="scientific">Portunus trituberculatus</name>
    <name type="common">Swimming crab</name>
    <name type="synonym">Neptunus trituberculatus</name>
    <dbReference type="NCBI Taxonomy" id="210409"/>
    <lineage>
        <taxon>Eukaryota</taxon>
        <taxon>Metazoa</taxon>
        <taxon>Ecdysozoa</taxon>
        <taxon>Arthropoda</taxon>
        <taxon>Crustacea</taxon>
        <taxon>Multicrustacea</taxon>
        <taxon>Malacostraca</taxon>
        <taxon>Eumalacostraca</taxon>
        <taxon>Eucarida</taxon>
        <taxon>Decapoda</taxon>
        <taxon>Pleocyemata</taxon>
        <taxon>Brachyura</taxon>
        <taxon>Eubrachyura</taxon>
        <taxon>Portunoidea</taxon>
        <taxon>Portunidae</taxon>
        <taxon>Portuninae</taxon>
        <taxon>Portunus</taxon>
    </lineage>
</organism>
<name>A0A5B7EWB6_PORTR</name>
<sequence>MVGQFSMSVKGVKEDIVASNKTKGSLSKRGTDEAPSNTNNYKRRTTVVFMASISTKRQCAVGEQCQHPQASRCGDKGEWDREGWNQGADCTSEQGRMLEPLRHTPRAT</sequence>
<accession>A0A5B7EWB6</accession>
<reference evidence="2 3" key="1">
    <citation type="submission" date="2019-05" db="EMBL/GenBank/DDBJ databases">
        <title>Another draft genome of Portunus trituberculatus and its Hox gene families provides insights of decapod evolution.</title>
        <authorList>
            <person name="Jeong J.-H."/>
            <person name="Song I."/>
            <person name="Kim S."/>
            <person name="Choi T."/>
            <person name="Kim D."/>
            <person name="Ryu S."/>
            <person name="Kim W."/>
        </authorList>
    </citation>
    <scope>NUCLEOTIDE SEQUENCE [LARGE SCALE GENOMIC DNA]</scope>
    <source>
        <tissue evidence="2">Muscle</tissue>
    </source>
</reference>
<feature type="region of interest" description="Disordered" evidence="1">
    <location>
        <begin position="65"/>
        <end position="108"/>
    </location>
</feature>
<feature type="compositionally biased region" description="Basic and acidic residues" evidence="1">
    <location>
        <begin position="73"/>
        <end position="83"/>
    </location>
</feature>
<evidence type="ECO:0000256" key="1">
    <source>
        <dbReference type="SAM" id="MobiDB-lite"/>
    </source>
</evidence>
<evidence type="ECO:0000313" key="2">
    <source>
        <dbReference type="EMBL" id="MPC37319.1"/>
    </source>
</evidence>
<comment type="caution">
    <text evidence="2">The sequence shown here is derived from an EMBL/GenBank/DDBJ whole genome shotgun (WGS) entry which is preliminary data.</text>
</comment>
<gene>
    <name evidence="2" type="ORF">E2C01_030792</name>
</gene>
<dbReference type="AlphaFoldDB" id="A0A5B7EWB6"/>
<proteinExistence type="predicted"/>
<keyword evidence="3" id="KW-1185">Reference proteome</keyword>
<dbReference type="Proteomes" id="UP000324222">
    <property type="component" value="Unassembled WGS sequence"/>
</dbReference>
<feature type="region of interest" description="Disordered" evidence="1">
    <location>
        <begin position="16"/>
        <end position="40"/>
    </location>
</feature>
<protein>
    <submittedName>
        <fullName evidence="2">Uncharacterized protein</fullName>
    </submittedName>
</protein>
<evidence type="ECO:0000313" key="3">
    <source>
        <dbReference type="Proteomes" id="UP000324222"/>
    </source>
</evidence>